<accession>A0AAD7VXU8</accession>
<protein>
    <recommendedName>
        <fullName evidence="2">DED domain-containing protein</fullName>
    </recommendedName>
</protein>
<gene>
    <name evidence="3" type="ORF">AAFF_G00021490</name>
</gene>
<evidence type="ECO:0000259" key="2">
    <source>
        <dbReference type="PROSITE" id="PS50168"/>
    </source>
</evidence>
<dbReference type="InterPro" id="IPR004020">
    <property type="entry name" value="DAPIN"/>
</dbReference>
<dbReference type="PROSITE" id="PS50168">
    <property type="entry name" value="DED"/>
    <property type="match status" value="1"/>
</dbReference>
<feature type="domain" description="DED" evidence="2">
    <location>
        <begin position="1"/>
        <end position="82"/>
    </location>
</feature>
<dbReference type="GO" id="GO:0042981">
    <property type="term" value="P:regulation of apoptotic process"/>
    <property type="evidence" value="ECO:0007669"/>
    <property type="project" value="InterPro"/>
</dbReference>
<dbReference type="SUPFAM" id="SSF47986">
    <property type="entry name" value="DEATH domain"/>
    <property type="match status" value="1"/>
</dbReference>
<feature type="non-terminal residue" evidence="3">
    <location>
        <position position="1"/>
    </location>
</feature>
<comment type="caution">
    <text evidence="3">The sequence shown here is derived from an EMBL/GenBank/DDBJ whole genome shotgun (WGS) entry which is preliminary data.</text>
</comment>
<feature type="compositionally biased region" description="Low complexity" evidence="1">
    <location>
        <begin position="85"/>
        <end position="96"/>
    </location>
</feature>
<dbReference type="Gene3D" id="1.10.533.10">
    <property type="entry name" value="Death Domain, Fas"/>
    <property type="match status" value="1"/>
</dbReference>
<dbReference type="Proteomes" id="UP001221898">
    <property type="component" value="Unassembled WGS sequence"/>
</dbReference>
<evidence type="ECO:0000313" key="3">
    <source>
        <dbReference type="EMBL" id="KAJ8358225.1"/>
    </source>
</evidence>
<dbReference type="CDD" id="cd08321">
    <property type="entry name" value="Pyrin_ASC-like"/>
    <property type="match status" value="1"/>
</dbReference>
<evidence type="ECO:0000256" key="1">
    <source>
        <dbReference type="SAM" id="MobiDB-lite"/>
    </source>
</evidence>
<dbReference type="InterPro" id="IPR001875">
    <property type="entry name" value="DED_dom"/>
</dbReference>
<name>A0AAD7VXU8_9TELE</name>
<dbReference type="SMART" id="SM01289">
    <property type="entry name" value="PYRIN"/>
    <property type="match status" value="1"/>
</dbReference>
<dbReference type="Pfam" id="PF02758">
    <property type="entry name" value="PYRIN"/>
    <property type="match status" value="1"/>
</dbReference>
<proteinExistence type="predicted"/>
<dbReference type="EMBL" id="JAINUG010001089">
    <property type="protein sequence ID" value="KAJ8358225.1"/>
    <property type="molecule type" value="Genomic_DNA"/>
</dbReference>
<reference evidence="3" key="1">
    <citation type="journal article" date="2023" name="Science">
        <title>Genome structures resolve the early diversification of teleost fishes.</title>
        <authorList>
            <person name="Parey E."/>
            <person name="Louis A."/>
            <person name="Montfort J."/>
            <person name="Bouchez O."/>
            <person name="Roques C."/>
            <person name="Iampietro C."/>
            <person name="Lluch J."/>
            <person name="Castinel A."/>
            <person name="Donnadieu C."/>
            <person name="Desvignes T."/>
            <person name="Floi Bucao C."/>
            <person name="Jouanno E."/>
            <person name="Wen M."/>
            <person name="Mejri S."/>
            <person name="Dirks R."/>
            <person name="Jansen H."/>
            <person name="Henkel C."/>
            <person name="Chen W.J."/>
            <person name="Zahm M."/>
            <person name="Cabau C."/>
            <person name="Klopp C."/>
            <person name="Thompson A.W."/>
            <person name="Robinson-Rechavi M."/>
            <person name="Braasch I."/>
            <person name="Lecointre G."/>
            <person name="Bobe J."/>
            <person name="Postlethwait J.H."/>
            <person name="Berthelot C."/>
            <person name="Roest Crollius H."/>
            <person name="Guiguen Y."/>
        </authorList>
    </citation>
    <scope>NUCLEOTIDE SEQUENCE</scope>
    <source>
        <strain evidence="3">NC1722</strain>
    </source>
</reference>
<keyword evidence="4" id="KW-1185">Reference proteome</keyword>
<evidence type="ECO:0000313" key="4">
    <source>
        <dbReference type="Proteomes" id="UP001221898"/>
    </source>
</evidence>
<organism evidence="3 4">
    <name type="scientific">Aldrovandia affinis</name>
    <dbReference type="NCBI Taxonomy" id="143900"/>
    <lineage>
        <taxon>Eukaryota</taxon>
        <taxon>Metazoa</taxon>
        <taxon>Chordata</taxon>
        <taxon>Craniata</taxon>
        <taxon>Vertebrata</taxon>
        <taxon>Euteleostomi</taxon>
        <taxon>Actinopterygii</taxon>
        <taxon>Neopterygii</taxon>
        <taxon>Teleostei</taxon>
        <taxon>Notacanthiformes</taxon>
        <taxon>Halosauridae</taxon>
        <taxon>Aldrovandia</taxon>
    </lineage>
</organism>
<feature type="region of interest" description="Disordered" evidence="1">
    <location>
        <begin position="81"/>
        <end position="104"/>
    </location>
</feature>
<sequence length="104" mass="11751">MAELILKILQDLKKDDFETFTFYLNGTVLEGCEPIPWERLEGQTRTGVAILMKHSYGDKMVNITQEILEKISRNDLIKKLENGQSRSKAASPLSSSHQGPDTEN</sequence>
<dbReference type="AlphaFoldDB" id="A0AAD7VXU8"/>
<dbReference type="InterPro" id="IPR011029">
    <property type="entry name" value="DEATH-like_dom_sf"/>
</dbReference>